<organism evidence="1 2">
    <name type="scientific">Amanita muscaria (strain Koide BX008)</name>
    <dbReference type="NCBI Taxonomy" id="946122"/>
    <lineage>
        <taxon>Eukaryota</taxon>
        <taxon>Fungi</taxon>
        <taxon>Dikarya</taxon>
        <taxon>Basidiomycota</taxon>
        <taxon>Agaricomycotina</taxon>
        <taxon>Agaricomycetes</taxon>
        <taxon>Agaricomycetidae</taxon>
        <taxon>Agaricales</taxon>
        <taxon>Pluteineae</taxon>
        <taxon>Amanitaceae</taxon>
        <taxon>Amanita</taxon>
    </lineage>
</organism>
<dbReference type="HOGENOM" id="CLU_2405244_0_0_1"/>
<dbReference type="EMBL" id="KN818349">
    <property type="protein sequence ID" value="KIL58044.1"/>
    <property type="molecule type" value="Genomic_DNA"/>
</dbReference>
<keyword evidence="2" id="KW-1185">Reference proteome</keyword>
<evidence type="ECO:0000313" key="2">
    <source>
        <dbReference type="Proteomes" id="UP000054549"/>
    </source>
</evidence>
<dbReference type="InParanoid" id="A0A0C2SVG5"/>
<dbReference type="Proteomes" id="UP000054549">
    <property type="component" value="Unassembled WGS sequence"/>
</dbReference>
<proteinExistence type="predicted"/>
<name>A0A0C2SVG5_AMAMK</name>
<accession>A0A0C2SVG5</accession>
<evidence type="ECO:0000313" key="1">
    <source>
        <dbReference type="EMBL" id="KIL58044.1"/>
    </source>
</evidence>
<protein>
    <submittedName>
        <fullName evidence="1">Uncharacterized protein</fullName>
    </submittedName>
</protein>
<feature type="non-terminal residue" evidence="1">
    <location>
        <position position="1"/>
    </location>
</feature>
<gene>
    <name evidence="1" type="ORF">M378DRAFT_171096</name>
</gene>
<sequence>PKLLLYLEIERGTVKTERYDVAKTWQFLAAILIILEHSSWDTSSKTPFKTSANSFLRSRHDKVVKRNLDTFPQDKEELCKFLDTWVVTILMPR</sequence>
<dbReference type="AlphaFoldDB" id="A0A0C2SVG5"/>
<reference evidence="1 2" key="1">
    <citation type="submission" date="2014-04" db="EMBL/GenBank/DDBJ databases">
        <title>Evolutionary Origins and Diversification of the Mycorrhizal Mutualists.</title>
        <authorList>
            <consortium name="DOE Joint Genome Institute"/>
            <consortium name="Mycorrhizal Genomics Consortium"/>
            <person name="Kohler A."/>
            <person name="Kuo A."/>
            <person name="Nagy L.G."/>
            <person name="Floudas D."/>
            <person name="Copeland A."/>
            <person name="Barry K.W."/>
            <person name="Cichocki N."/>
            <person name="Veneault-Fourrey C."/>
            <person name="LaButti K."/>
            <person name="Lindquist E.A."/>
            <person name="Lipzen A."/>
            <person name="Lundell T."/>
            <person name="Morin E."/>
            <person name="Murat C."/>
            <person name="Riley R."/>
            <person name="Ohm R."/>
            <person name="Sun H."/>
            <person name="Tunlid A."/>
            <person name="Henrissat B."/>
            <person name="Grigoriev I.V."/>
            <person name="Hibbett D.S."/>
            <person name="Martin F."/>
        </authorList>
    </citation>
    <scope>NUCLEOTIDE SEQUENCE [LARGE SCALE GENOMIC DNA]</scope>
    <source>
        <strain evidence="1 2">Koide BX008</strain>
    </source>
</reference>